<keyword evidence="7" id="KW-1185">Reference proteome</keyword>
<feature type="compositionally biased region" description="Polar residues" evidence="2">
    <location>
        <begin position="997"/>
        <end position="1026"/>
    </location>
</feature>
<dbReference type="InterPro" id="IPR010473">
    <property type="entry name" value="GTPase-bd"/>
</dbReference>
<reference evidence="6" key="2">
    <citation type="submission" date="2025-09" db="UniProtKB">
        <authorList>
            <consortium name="Ensembl"/>
        </authorList>
    </citation>
    <scope>IDENTIFICATION</scope>
</reference>
<feature type="compositionally biased region" description="Polar residues" evidence="2">
    <location>
        <begin position="1062"/>
        <end position="1071"/>
    </location>
</feature>
<dbReference type="GeneTree" id="ENSGT00940000155691"/>
<dbReference type="Gene3D" id="1.20.58.2220">
    <property type="entry name" value="Formin, FH2 domain"/>
    <property type="match status" value="1"/>
</dbReference>
<feature type="compositionally biased region" description="Polar residues" evidence="2">
    <location>
        <begin position="1109"/>
        <end position="1122"/>
    </location>
</feature>
<dbReference type="Gene3D" id="1.10.238.150">
    <property type="entry name" value="Formin, FH3 diaphanous domain"/>
    <property type="match status" value="1"/>
</dbReference>
<feature type="domain" description="GBD/FH3" evidence="4">
    <location>
        <begin position="1"/>
        <end position="331"/>
    </location>
</feature>
<feature type="region of interest" description="Disordered" evidence="2">
    <location>
        <begin position="993"/>
        <end position="1163"/>
    </location>
</feature>
<dbReference type="PROSITE" id="PS51232">
    <property type="entry name" value="GBD_FH3"/>
    <property type="match status" value="1"/>
</dbReference>
<dbReference type="PANTHER" id="PTHR46345">
    <property type="entry name" value="INVERTED FORMIN-2"/>
    <property type="match status" value="1"/>
</dbReference>
<reference evidence="6" key="1">
    <citation type="submission" date="2025-08" db="UniProtKB">
        <authorList>
            <consortium name="Ensembl"/>
        </authorList>
    </citation>
    <scope>IDENTIFICATION</scope>
</reference>
<dbReference type="Pfam" id="PF06367">
    <property type="entry name" value="Drf_FH3"/>
    <property type="match status" value="1"/>
</dbReference>
<evidence type="ECO:0000313" key="7">
    <source>
        <dbReference type="Proteomes" id="UP000472273"/>
    </source>
</evidence>
<dbReference type="Proteomes" id="UP000472273">
    <property type="component" value="Unplaced"/>
</dbReference>
<dbReference type="CDD" id="cd22061">
    <property type="entry name" value="WH2_INF2"/>
    <property type="match status" value="1"/>
</dbReference>
<dbReference type="InterPro" id="IPR042201">
    <property type="entry name" value="FH2_Formin_sf"/>
</dbReference>
<feature type="region of interest" description="Disordered" evidence="2">
    <location>
        <begin position="349"/>
        <end position="394"/>
    </location>
</feature>
<dbReference type="Gene3D" id="1.25.10.10">
    <property type="entry name" value="Leucine-rich Repeat Variant"/>
    <property type="match status" value="1"/>
</dbReference>
<dbReference type="InterPro" id="IPR015425">
    <property type="entry name" value="FH2_Formin"/>
</dbReference>
<sequence length="1163" mass="129454">MSSKKETVHKKWSVLKERLGSQDSDQTEANLENAEPELCIRLLQIPSVVNYSGLKKRLESSDDSWMVQFLELCGLDLLLEALDRLSGRGVSRISDALLQLTCINCVRAVMNSQKGIEYIVSNEGYVRKLSQALDTSNIMVKKQVFELLAALCIYSFDGHVLALDALDHYKTVKNQQYRFSVIMNELSVTDNVPYMITLLSVINAVILGTEELRGRMQLRNEFIGLQFLDILSKLRDIEDEDLLIQCETFEEAKTEDDEELLRICDGIDMNSHQDVFSSLFNKVSSSPVSVQLLSILQSLLHLEPSHRSSLLLWESLEILVSRAILLANDIQDNSVEEVMDRLLSVKKHRKKRELGSRRAAKKVNESTQTNEDLGQCPNTTQSSSPRTCSSNLPLNVEPPDASKVASSCFSVISVPTLHDVATIPPPPPLMTGAHSLNSAMPPPPPPLPGVVGIPPPPPLPGMAGIPPPPPLPGMVGIPPPPPLPGMVGIPPPPALPGAAGVPPPPPPLPGMPPPPPPLPGMEGLPPPPPLPGIPPPPPLGVNIEEIVPAWANALSYATPPPKRRKMPTLRMKKLNWQKLPTNVVRESHSMWASVTSTSEEYIEPDYSKIEQLFCFPQTKPKSKEVAPVKTEPKEITFLDSKKSLNLNIFLKQFKCTNEEVVKMIQEGDRTKFDVEVLKQLLKLLPEKHEIENLKAFKEEKEKLANADQFYLLLLGVPSYQLRIECMLICEETAVLLEMLQPKAETVRRACEDLLSSHRLPIFCQLILDVGNFLNYGSHTGDADGFKIGTLLKLTETKANQTRITLLHHILEEVEKNHTDLLQLPKDLECVSKAAGINLDVIHSESSSNIKKLLELERKLTSSIEEVKAQYRTAIQDSLTANQKLEDEFELIETKRTELANYLCEDPNKLSLEEIFNTMKTFRDLFIKALKENKDRKEQAAKAEKRKKQLEEEEAKRPKGEDGKTIKKGAVKQEEVCVIDALLADIRKGFQLRKTTRNKNGTDTPMKTTPQRGRFTSDNSGHSTSLNIKADEVDLGDPASRTEPDGSNSIYRNDDTREKIPGNTKQLTTSQEMALETLALPETSKVNEDRSSDSLLDTSQDRSFSEEPVTDSSYSATVPSEQAQAGKDGQRSSSKRKKKKRHSKGHSTMVDTGDKKTKRVCEIQ</sequence>
<evidence type="ECO:0000256" key="2">
    <source>
        <dbReference type="SAM" id="MobiDB-lite"/>
    </source>
</evidence>
<dbReference type="SMART" id="SM01139">
    <property type="entry name" value="Drf_FH3"/>
    <property type="match status" value="1"/>
</dbReference>
<name>A0A670ZE11_PSETE</name>
<keyword evidence="1" id="KW-0175">Coiled coil</keyword>
<evidence type="ECO:0000259" key="3">
    <source>
        <dbReference type="PROSITE" id="PS51082"/>
    </source>
</evidence>
<dbReference type="InterPro" id="IPR016024">
    <property type="entry name" value="ARM-type_fold"/>
</dbReference>
<dbReference type="GO" id="GO:0031267">
    <property type="term" value="F:small GTPase binding"/>
    <property type="evidence" value="ECO:0007669"/>
    <property type="project" value="InterPro"/>
</dbReference>
<feature type="compositionally biased region" description="Basic and acidic residues" evidence="2">
    <location>
        <begin position="953"/>
        <end position="966"/>
    </location>
</feature>
<gene>
    <name evidence="6" type="primary">INF2</name>
</gene>
<proteinExistence type="predicted"/>
<dbReference type="Pfam" id="PF06371">
    <property type="entry name" value="Drf_GBD"/>
    <property type="match status" value="1"/>
</dbReference>
<protein>
    <submittedName>
        <fullName evidence="6">Inverted formin 2</fullName>
    </submittedName>
</protein>
<dbReference type="PROSITE" id="PS51444">
    <property type="entry name" value="FH2"/>
    <property type="match status" value="1"/>
</dbReference>
<dbReference type="Pfam" id="PF02181">
    <property type="entry name" value="FH2"/>
    <property type="match status" value="1"/>
</dbReference>
<feature type="compositionally biased region" description="Basic and acidic residues" evidence="2">
    <location>
        <begin position="1151"/>
        <end position="1163"/>
    </location>
</feature>
<dbReference type="SMART" id="SM00498">
    <property type="entry name" value="FH2"/>
    <property type="match status" value="1"/>
</dbReference>
<dbReference type="PANTHER" id="PTHR46345:SF5">
    <property type="entry name" value="INVERTED FORMIN-2"/>
    <property type="match status" value="1"/>
</dbReference>
<dbReference type="SUPFAM" id="SSF48371">
    <property type="entry name" value="ARM repeat"/>
    <property type="match status" value="1"/>
</dbReference>
<dbReference type="Pfam" id="PF02205">
    <property type="entry name" value="WH2"/>
    <property type="match status" value="1"/>
</dbReference>
<dbReference type="PROSITE" id="PS51082">
    <property type="entry name" value="WH2"/>
    <property type="match status" value="1"/>
</dbReference>
<dbReference type="Pfam" id="PF06346">
    <property type="entry name" value="Drf_FH1"/>
    <property type="match status" value="1"/>
</dbReference>
<feature type="domain" description="FH2" evidence="5">
    <location>
        <begin position="561"/>
        <end position="951"/>
    </location>
</feature>
<accession>A0A670ZE11</accession>
<dbReference type="InterPro" id="IPR010472">
    <property type="entry name" value="FH3_dom"/>
</dbReference>
<organism evidence="6 7">
    <name type="scientific">Pseudonaja textilis</name>
    <name type="common">Eastern brown snake</name>
    <dbReference type="NCBI Taxonomy" id="8673"/>
    <lineage>
        <taxon>Eukaryota</taxon>
        <taxon>Metazoa</taxon>
        <taxon>Chordata</taxon>
        <taxon>Craniata</taxon>
        <taxon>Vertebrata</taxon>
        <taxon>Euteleostomi</taxon>
        <taxon>Lepidosauria</taxon>
        <taxon>Squamata</taxon>
        <taxon>Bifurcata</taxon>
        <taxon>Unidentata</taxon>
        <taxon>Episquamata</taxon>
        <taxon>Toxicofera</taxon>
        <taxon>Serpentes</taxon>
        <taxon>Colubroidea</taxon>
        <taxon>Elapidae</taxon>
        <taxon>Hydrophiinae</taxon>
        <taxon>Pseudonaja</taxon>
    </lineage>
</organism>
<dbReference type="SMART" id="SM01140">
    <property type="entry name" value="Drf_GBD"/>
    <property type="match status" value="1"/>
</dbReference>
<feature type="compositionally biased region" description="Basic residues" evidence="2">
    <location>
        <begin position="1132"/>
        <end position="1144"/>
    </location>
</feature>
<dbReference type="InterPro" id="IPR014768">
    <property type="entry name" value="GBD/FH3_dom"/>
</dbReference>
<evidence type="ECO:0000259" key="4">
    <source>
        <dbReference type="PROSITE" id="PS51232"/>
    </source>
</evidence>
<evidence type="ECO:0000259" key="5">
    <source>
        <dbReference type="PROSITE" id="PS51444"/>
    </source>
</evidence>
<evidence type="ECO:0000313" key="6">
    <source>
        <dbReference type="Ensembl" id="ENSPTXP00000021594.1"/>
    </source>
</evidence>
<evidence type="ECO:0000256" key="1">
    <source>
        <dbReference type="SAM" id="Coils"/>
    </source>
</evidence>
<dbReference type="GO" id="GO:0003779">
    <property type="term" value="F:actin binding"/>
    <property type="evidence" value="ECO:0007669"/>
    <property type="project" value="InterPro"/>
</dbReference>
<dbReference type="Ensembl" id="ENSPTXT00000022256.1">
    <property type="protein sequence ID" value="ENSPTXP00000021594.1"/>
    <property type="gene ID" value="ENSPTXG00000014950.1"/>
</dbReference>
<feature type="compositionally biased region" description="Polar residues" evidence="2">
    <location>
        <begin position="365"/>
        <end position="393"/>
    </location>
</feature>
<feature type="domain" description="WH2" evidence="3">
    <location>
        <begin position="979"/>
        <end position="994"/>
    </location>
</feature>
<dbReference type="InterPro" id="IPR011989">
    <property type="entry name" value="ARM-like"/>
</dbReference>
<feature type="coiled-coil region" evidence="1">
    <location>
        <begin position="849"/>
        <end position="887"/>
    </location>
</feature>
<feature type="region of interest" description="Disordered" evidence="2">
    <location>
        <begin position="498"/>
        <end position="523"/>
    </location>
</feature>
<dbReference type="InterPro" id="IPR003124">
    <property type="entry name" value="WH2_dom"/>
</dbReference>
<feature type="region of interest" description="Disordered" evidence="2">
    <location>
        <begin position="935"/>
        <end position="966"/>
    </location>
</feature>
<dbReference type="GO" id="GO:0030036">
    <property type="term" value="P:actin cytoskeleton organization"/>
    <property type="evidence" value="ECO:0007669"/>
    <property type="project" value="InterPro"/>
</dbReference>
<dbReference type="AlphaFoldDB" id="A0A670ZE11"/>
<dbReference type="SUPFAM" id="SSF101447">
    <property type="entry name" value="Formin homology 2 domain (FH2 domain)"/>
    <property type="match status" value="1"/>
</dbReference>